<proteinExistence type="predicted"/>
<dbReference type="InterPro" id="IPR036737">
    <property type="entry name" value="OmpA-like_sf"/>
</dbReference>
<feature type="compositionally biased region" description="Pro residues" evidence="5">
    <location>
        <begin position="207"/>
        <end position="219"/>
    </location>
</feature>
<evidence type="ECO:0000313" key="9">
    <source>
        <dbReference type="EMBL" id="SNR51796.1"/>
    </source>
</evidence>
<keyword evidence="6" id="KW-0732">Signal</keyword>
<dbReference type="InterPro" id="IPR006665">
    <property type="entry name" value="OmpA-like"/>
</dbReference>
<dbReference type="SUPFAM" id="SSF56988">
    <property type="entry name" value="Anthrax protective antigen"/>
    <property type="match status" value="1"/>
</dbReference>
<dbReference type="InterPro" id="IPR011658">
    <property type="entry name" value="PA14_dom"/>
</dbReference>
<keyword evidence="3" id="KW-0998">Cell outer membrane</keyword>
<evidence type="ECO:0000313" key="10">
    <source>
        <dbReference type="Proteomes" id="UP000198310"/>
    </source>
</evidence>
<dbReference type="RefSeq" id="WP_089332314.1">
    <property type="nucleotide sequence ID" value="NZ_FZNS01000003.1"/>
</dbReference>
<keyword evidence="2 4" id="KW-0472">Membrane</keyword>
<evidence type="ECO:0000259" key="8">
    <source>
        <dbReference type="PROSITE" id="PS51820"/>
    </source>
</evidence>
<dbReference type="AlphaFoldDB" id="A0A238WZ07"/>
<evidence type="ECO:0000256" key="5">
    <source>
        <dbReference type="SAM" id="MobiDB-lite"/>
    </source>
</evidence>
<dbReference type="InterPro" id="IPR037524">
    <property type="entry name" value="PA14/GLEYA"/>
</dbReference>
<dbReference type="SMART" id="SM00758">
    <property type="entry name" value="PA14"/>
    <property type="match status" value="1"/>
</dbReference>
<dbReference type="Pfam" id="PF00691">
    <property type="entry name" value="OmpA"/>
    <property type="match status" value="1"/>
</dbReference>
<dbReference type="CDD" id="cd07185">
    <property type="entry name" value="OmpA_C-like"/>
    <property type="match status" value="1"/>
</dbReference>
<feature type="signal peptide" evidence="6">
    <location>
        <begin position="1"/>
        <end position="24"/>
    </location>
</feature>
<evidence type="ECO:0000259" key="7">
    <source>
        <dbReference type="PROSITE" id="PS51123"/>
    </source>
</evidence>
<feature type="domain" description="OmpA-like" evidence="7">
    <location>
        <begin position="263"/>
        <end position="377"/>
    </location>
</feature>
<gene>
    <name evidence="9" type="ORF">SAMN06269173_103286</name>
</gene>
<dbReference type="GO" id="GO:0009279">
    <property type="term" value="C:cell outer membrane"/>
    <property type="evidence" value="ECO:0007669"/>
    <property type="project" value="UniProtKB-SubCell"/>
</dbReference>
<dbReference type="PROSITE" id="PS51123">
    <property type="entry name" value="OMPA_2"/>
    <property type="match status" value="1"/>
</dbReference>
<feature type="compositionally biased region" description="Low complexity" evidence="5">
    <location>
        <begin position="240"/>
        <end position="259"/>
    </location>
</feature>
<organism evidence="9 10">
    <name type="scientific">Hymenobacter mucosus</name>
    <dbReference type="NCBI Taxonomy" id="1411120"/>
    <lineage>
        <taxon>Bacteria</taxon>
        <taxon>Pseudomonadati</taxon>
        <taxon>Bacteroidota</taxon>
        <taxon>Cytophagia</taxon>
        <taxon>Cytophagales</taxon>
        <taxon>Hymenobacteraceae</taxon>
        <taxon>Hymenobacter</taxon>
    </lineage>
</organism>
<evidence type="ECO:0000256" key="4">
    <source>
        <dbReference type="PROSITE-ProRule" id="PRU00473"/>
    </source>
</evidence>
<name>A0A238WZ07_9BACT</name>
<dbReference type="Gene3D" id="3.30.1330.60">
    <property type="entry name" value="OmpA-like domain"/>
    <property type="match status" value="1"/>
</dbReference>
<evidence type="ECO:0000256" key="6">
    <source>
        <dbReference type="SAM" id="SignalP"/>
    </source>
</evidence>
<evidence type="ECO:0000256" key="3">
    <source>
        <dbReference type="ARBA" id="ARBA00023237"/>
    </source>
</evidence>
<dbReference type="PRINTS" id="PR01021">
    <property type="entry name" value="OMPADOMAIN"/>
</dbReference>
<dbReference type="EMBL" id="FZNS01000003">
    <property type="protein sequence ID" value="SNR51796.1"/>
    <property type="molecule type" value="Genomic_DNA"/>
</dbReference>
<dbReference type="PROSITE" id="PS51820">
    <property type="entry name" value="PA14"/>
    <property type="match status" value="1"/>
</dbReference>
<reference evidence="10" key="1">
    <citation type="submission" date="2017-06" db="EMBL/GenBank/DDBJ databases">
        <authorList>
            <person name="Varghese N."/>
            <person name="Submissions S."/>
        </authorList>
    </citation>
    <scope>NUCLEOTIDE SEQUENCE [LARGE SCALE GENOMIC DNA]</scope>
    <source>
        <strain evidence="10">DSM 28041</strain>
    </source>
</reference>
<sequence>MVTLSFYRASLAVTGLLLSNLALAQHQAGTGLRGQYYQGMKFEKLVLTRSDTTIDFNWTVGPNGSHFVSPGPGVPGESFSVRWIGHIYAPTTGTYTFQIATDDGMRVWVGGKKILDSWNNQSVTTSSAQLQMDAGGYYALRVEYYQAGRDSRALVAWQLPNTTTGPQPIPSTSLYQNLPDNVLLLVEAAPPKPTVARAPVAGAVPTAPLPTKPSTPTPKPSSTTPATARRRRAETRPTRPSDSAPPVVAADTTATPLPDLSALNKGAAITLPNLYFIQSTATLLPASRPVLNALARTLRAQPALKLEIAGHTDNVGEAALNLRLSEQRARVVRQYLVQQGIDSVRLTARGYGSAKPVADNQDVQQRPRNRRVEVIVQ</sequence>
<accession>A0A238WZ07</accession>
<dbReference type="Gene3D" id="3.90.182.10">
    <property type="entry name" value="Toxin - Anthrax Protective Antigen,domain 1"/>
    <property type="match status" value="1"/>
</dbReference>
<comment type="subcellular location">
    <subcellularLocation>
        <location evidence="1">Cell outer membrane</location>
    </subcellularLocation>
</comment>
<dbReference type="Pfam" id="PF07691">
    <property type="entry name" value="PA14"/>
    <property type="match status" value="1"/>
</dbReference>
<feature type="region of interest" description="Disordered" evidence="5">
    <location>
        <begin position="197"/>
        <end position="259"/>
    </location>
</feature>
<feature type="chain" id="PRO_5013212252" evidence="6">
    <location>
        <begin position="25"/>
        <end position="377"/>
    </location>
</feature>
<dbReference type="PANTHER" id="PTHR30329:SF21">
    <property type="entry name" value="LIPOPROTEIN YIAD-RELATED"/>
    <property type="match status" value="1"/>
</dbReference>
<keyword evidence="10" id="KW-1185">Reference proteome</keyword>
<evidence type="ECO:0000256" key="1">
    <source>
        <dbReference type="ARBA" id="ARBA00004442"/>
    </source>
</evidence>
<evidence type="ECO:0000256" key="2">
    <source>
        <dbReference type="ARBA" id="ARBA00023136"/>
    </source>
</evidence>
<dbReference type="SUPFAM" id="SSF103088">
    <property type="entry name" value="OmpA-like"/>
    <property type="match status" value="1"/>
</dbReference>
<dbReference type="InterPro" id="IPR006664">
    <property type="entry name" value="OMP_bac"/>
</dbReference>
<feature type="domain" description="PA14" evidence="8">
    <location>
        <begin position="27"/>
        <end position="173"/>
    </location>
</feature>
<dbReference type="InterPro" id="IPR050330">
    <property type="entry name" value="Bact_OuterMem_StrucFunc"/>
</dbReference>
<protein>
    <submittedName>
        <fullName evidence="9">Outer membrane protein OmpA</fullName>
    </submittedName>
</protein>
<dbReference type="Proteomes" id="UP000198310">
    <property type="component" value="Unassembled WGS sequence"/>
</dbReference>
<dbReference type="PANTHER" id="PTHR30329">
    <property type="entry name" value="STATOR ELEMENT OF FLAGELLAR MOTOR COMPLEX"/>
    <property type="match status" value="1"/>
</dbReference>